<dbReference type="Gene3D" id="3.40.630.30">
    <property type="match status" value="1"/>
</dbReference>
<evidence type="ECO:0000313" key="4">
    <source>
        <dbReference type="EMBL" id="MBK9718229.1"/>
    </source>
</evidence>
<dbReference type="GO" id="GO:0016747">
    <property type="term" value="F:acyltransferase activity, transferring groups other than amino-acyl groups"/>
    <property type="evidence" value="ECO:0007669"/>
    <property type="project" value="InterPro"/>
</dbReference>
<dbReference type="Pfam" id="PF00583">
    <property type="entry name" value="Acetyltransf_1"/>
    <property type="match status" value="1"/>
</dbReference>
<protein>
    <submittedName>
        <fullName evidence="4">GNAT family N-acetyltransferase</fullName>
    </submittedName>
</protein>
<gene>
    <name evidence="4" type="ORF">IPO85_12085</name>
</gene>
<proteinExistence type="predicted"/>
<name>A0A9D7SA87_9BACT</name>
<accession>A0A9D7SA87</accession>
<dbReference type="EMBL" id="JADKFW010000008">
    <property type="protein sequence ID" value="MBK9718229.1"/>
    <property type="molecule type" value="Genomic_DNA"/>
</dbReference>
<reference evidence="4 5" key="1">
    <citation type="submission" date="2020-10" db="EMBL/GenBank/DDBJ databases">
        <title>Connecting structure to function with the recovery of over 1000 high-quality activated sludge metagenome-assembled genomes encoding full-length rRNA genes using long-read sequencing.</title>
        <authorList>
            <person name="Singleton C.M."/>
            <person name="Petriglieri F."/>
            <person name="Kristensen J.M."/>
            <person name="Kirkegaard R.H."/>
            <person name="Michaelsen T.Y."/>
            <person name="Andersen M.H."/>
            <person name="Karst S.M."/>
            <person name="Dueholm M.S."/>
            <person name="Nielsen P.H."/>
            <person name="Albertsen M."/>
        </authorList>
    </citation>
    <scope>NUCLEOTIDE SEQUENCE [LARGE SCALE GENOMIC DNA]</scope>
    <source>
        <strain evidence="4">Ribe_18-Q3-R11-54_BAT3C.373</strain>
    </source>
</reference>
<evidence type="ECO:0000256" key="2">
    <source>
        <dbReference type="ARBA" id="ARBA00023315"/>
    </source>
</evidence>
<dbReference type="Proteomes" id="UP000808349">
    <property type="component" value="Unassembled WGS sequence"/>
</dbReference>
<keyword evidence="1" id="KW-0808">Transferase</keyword>
<dbReference type="PROSITE" id="PS51186">
    <property type="entry name" value="GNAT"/>
    <property type="match status" value="1"/>
</dbReference>
<dbReference type="InterPro" id="IPR000182">
    <property type="entry name" value="GNAT_dom"/>
</dbReference>
<keyword evidence="2" id="KW-0012">Acyltransferase</keyword>
<dbReference type="PANTHER" id="PTHR43877:SF1">
    <property type="entry name" value="ACETYLTRANSFERASE"/>
    <property type="match status" value="1"/>
</dbReference>
<dbReference type="InterPro" id="IPR050832">
    <property type="entry name" value="Bact_Acetyltransf"/>
</dbReference>
<evidence type="ECO:0000313" key="5">
    <source>
        <dbReference type="Proteomes" id="UP000808349"/>
    </source>
</evidence>
<dbReference type="SUPFAM" id="SSF55729">
    <property type="entry name" value="Acyl-CoA N-acyltransferases (Nat)"/>
    <property type="match status" value="1"/>
</dbReference>
<dbReference type="CDD" id="cd04301">
    <property type="entry name" value="NAT_SF"/>
    <property type="match status" value="1"/>
</dbReference>
<dbReference type="AlphaFoldDB" id="A0A9D7SA87"/>
<comment type="caution">
    <text evidence="4">The sequence shown here is derived from an EMBL/GenBank/DDBJ whole genome shotgun (WGS) entry which is preliminary data.</text>
</comment>
<dbReference type="InterPro" id="IPR016181">
    <property type="entry name" value="Acyl_CoA_acyltransferase"/>
</dbReference>
<dbReference type="PANTHER" id="PTHR43877">
    <property type="entry name" value="AMINOALKYLPHOSPHONATE N-ACETYLTRANSFERASE-RELATED-RELATED"/>
    <property type="match status" value="1"/>
</dbReference>
<organism evidence="4 5">
    <name type="scientific">Candidatus Defluviibacterium haderslevense</name>
    <dbReference type="NCBI Taxonomy" id="2981993"/>
    <lineage>
        <taxon>Bacteria</taxon>
        <taxon>Pseudomonadati</taxon>
        <taxon>Bacteroidota</taxon>
        <taxon>Saprospiria</taxon>
        <taxon>Saprospirales</taxon>
        <taxon>Saprospiraceae</taxon>
        <taxon>Candidatus Defluviibacterium</taxon>
    </lineage>
</organism>
<evidence type="ECO:0000256" key="1">
    <source>
        <dbReference type="ARBA" id="ARBA00022679"/>
    </source>
</evidence>
<sequence length="146" mass="17258">MIFREATVDDIDNYMLVRMAVKENILSSPALVTRNDNEDYLTQFGKGWVCEIDQRIVGFAIVGLKQRNIWALFVHPDFEGQGIGRQLHDIMLDWYFDQTQEAVWLGTSPHTRAEQFYRKRGWKEIGMHGKGEIKFEMNYDLWIKRL</sequence>
<feature type="domain" description="N-acetyltransferase" evidence="3">
    <location>
        <begin position="1"/>
        <end position="142"/>
    </location>
</feature>
<evidence type="ECO:0000259" key="3">
    <source>
        <dbReference type="PROSITE" id="PS51186"/>
    </source>
</evidence>